<dbReference type="PANTHER" id="PTHR45668:SF2">
    <property type="entry name" value="SERINE_THREONINE-PROTEIN PHOSPHATASE WITH EF-HANDS 2"/>
    <property type="match status" value="1"/>
</dbReference>
<protein>
    <recommendedName>
        <fullName evidence="5">EF-hand domain-containing protein</fullName>
    </recommendedName>
</protein>
<dbReference type="EMBL" id="IACK01079314">
    <property type="protein sequence ID" value="LAA78466.1"/>
    <property type="molecule type" value="Transcribed_RNA"/>
</dbReference>
<reference evidence="6" key="1">
    <citation type="submission" date="2017-07" db="EMBL/GenBank/DDBJ databases">
        <authorList>
            <person name="Mikheyev A."/>
            <person name="Grau M."/>
        </authorList>
    </citation>
    <scope>NUCLEOTIDE SEQUENCE</scope>
    <source>
        <tissue evidence="6">Venom_gland</tissue>
    </source>
</reference>
<organism evidence="6">
    <name type="scientific">Micrurus lemniscatus lemniscatus</name>
    <dbReference type="NCBI Taxonomy" id="129467"/>
    <lineage>
        <taxon>Eukaryota</taxon>
        <taxon>Metazoa</taxon>
        <taxon>Chordata</taxon>
        <taxon>Craniata</taxon>
        <taxon>Vertebrata</taxon>
        <taxon>Euteleostomi</taxon>
        <taxon>Lepidosauria</taxon>
        <taxon>Squamata</taxon>
        <taxon>Bifurcata</taxon>
        <taxon>Unidentata</taxon>
        <taxon>Episquamata</taxon>
        <taxon>Toxicofera</taxon>
        <taxon>Serpentes</taxon>
        <taxon>Colubroidea</taxon>
        <taxon>Elapidae</taxon>
        <taxon>Elapinae</taxon>
        <taxon>Micrurus</taxon>
    </lineage>
</organism>
<reference evidence="6" key="2">
    <citation type="submission" date="2017-11" db="EMBL/GenBank/DDBJ databases">
        <title>Coralsnake Venomics: Analyses of Venom Gland Transcriptomes and Proteomes of Six Brazilian Taxa.</title>
        <authorList>
            <person name="Aird S.D."/>
            <person name="Jorge da Silva N."/>
            <person name="Qiu L."/>
            <person name="Villar-Briones A."/>
            <person name="Aparecida-Saddi V."/>
            <person name="Campos-Telles M.P."/>
            <person name="Grau M."/>
            <person name="Mikheyev A.S."/>
        </authorList>
    </citation>
    <scope>NUCLEOTIDE SEQUENCE</scope>
    <source>
        <tissue evidence="6">Venom_gland</tissue>
    </source>
</reference>
<feature type="domain" description="EF-hand" evidence="5">
    <location>
        <begin position="146"/>
        <end position="181"/>
    </location>
</feature>
<dbReference type="GO" id="GO:0043409">
    <property type="term" value="P:negative regulation of MAPK cascade"/>
    <property type="evidence" value="ECO:0007669"/>
    <property type="project" value="TreeGrafter"/>
</dbReference>
<dbReference type="FunFam" id="1.10.238.10:FF:000514">
    <property type="entry name" value="Serine/threonine-protein phosphatase with EF-hands"/>
    <property type="match status" value="1"/>
</dbReference>
<dbReference type="PROSITE" id="PS50222">
    <property type="entry name" value="EF_HAND_2"/>
    <property type="match status" value="2"/>
</dbReference>
<dbReference type="AlphaFoldDB" id="A0A2D4I2N1"/>
<evidence type="ECO:0000256" key="1">
    <source>
        <dbReference type="ARBA" id="ARBA00001936"/>
    </source>
</evidence>
<dbReference type="CDD" id="cd00051">
    <property type="entry name" value="EFh"/>
    <property type="match status" value="1"/>
</dbReference>
<dbReference type="InterPro" id="IPR011992">
    <property type="entry name" value="EF-hand-dom_pair"/>
</dbReference>
<feature type="domain" description="EF-hand" evidence="5">
    <location>
        <begin position="106"/>
        <end position="141"/>
    </location>
</feature>
<evidence type="ECO:0000256" key="4">
    <source>
        <dbReference type="ARBA" id="ARBA00023211"/>
    </source>
</evidence>
<dbReference type="InterPro" id="IPR051134">
    <property type="entry name" value="PPP_phosphatase"/>
</dbReference>
<dbReference type="SUPFAM" id="SSF47473">
    <property type="entry name" value="EF-hand"/>
    <property type="match status" value="1"/>
</dbReference>
<keyword evidence="2" id="KW-0479">Metal-binding</keyword>
<dbReference type="GO" id="GO:0051879">
    <property type="term" value="F:Hsp90 protein binding"/>
    <property type="evidence" value="ECO:0007669"/>
    <property type="project" value="TreeGrafter"/>
</dbReference>
<dbReference type="Pfam" id="PF13499">
    <property type="entry name" value="EF-hand_7"/>
    <property type="match status" value="1"/>
</dbReference>
<evidence type="ECO:0000259" key="5">
    <source>
        <dbReference type="PROSITE" id="PS50222"/>
    </source>
</evidence>
<evidence type="ECO:0000256" key="3">
    <source>
        <dbReference type="ARBA" id="ARBA00022837"/>
    </source>
</evidence>
<keyword evidence="3" id="KW-0106">Calcium</keyword>
<sequence length="183" mass="21512">MATKPRIHYGHNSRTTVRIRLVLHEVLLKQFYFCVLTGLLSVNDWARAIESILQLGLPWRMLRPHLILQLTNGKVDYKIWLRDIVTEEKSSIQERLQSSLLESIYRNLSNLETIFNLIDTDCSGFICLEEFQQIWKLFSAHMNIDISDENIRDLARSIDFNKDGKIDFNEFLEAFRLVKQPLS</sequence>
<proteinExistence type="predicted"/>
<dbReference type="InterPro" id="IPR002048">
    <property type="entry name" value="EF_hand_dom"/>
</dbReference>
<dbReference type="PROSITE" id="PS00018">
    <property type="entry name" value="EF_HAND_1"/>
    <property type="match status" value="2"/>
</dbReference>
<keyword evidence="4" id="KW-0464">Manganese</keyword>
<accession>A0A2D4I2N1</accession>
<dbReference type="GO" id="GO:0005509">
    <property type="term" value="F:calcium ion binding"/>
    <property type="evidence" value="ECO:0007669"/>
    <property type="project" value="InterPro"/>
</dbReference>
<dbReference type="PANTHER" id="PTHR45668">
    <property type="entry name" value="SERINE/THREONINE-PROTEIN PHOSPHATASE 5-RELATED"/>
    <property type="match status" value="1"/>
</dbReference>
<dbReference type="SMART" id="SM00054">
    <property type="entry name" value="EFh"/>
    <property type="match status" value="2"/>
</dbReference>
<evidence type="ECO:0000256" key="2">
    <source>
        <dbReference type="ARBA" id="ARBA00022723"/>
    </source>
</evidence>
<name>A0A2D4I2N1_MICLE</name>
<comment type="cofactor">
    <cofactor evidence="1">
        <name>Mn(2+)</name>
        <dbReference type="ChEBI" id="CHEBI:29035"/>
    </cofactor>
</comment>
<dbReference type="Gene3D" id="1.10.238.10">
    <property type="entry name" value="EF-hand"/>
    <property type="match status" value="1"/>
</dbReference>
<dbReference type="InterPro" id="IPR018247">
    <property type="entry name" value="EF_Hand_1_Ca_BS"/>
</dbReference>
<evidence type="ECO:0000313" key="6">
    <source>
        <dbReference type="EMBL" id="LAA78466.1"/>
    </source>
</evidence>